<evidence type="ECO:0000256" key="8">
    <source>
        <dbReference type="ARBA" id="ARBA00023224"/>
    </source>
</evidence>
<evidence type="ECO:0000313" key="12">
    <source>
        <dbReference type="EMBL" id="AKQ63030.1"/>
    </source>
</evidence>
<dbReference type="Gene3D" id="1.20.1070.10">
    <property type="entry name" value="Rhodopsin 7-helix transmembrane proteins"/>
    <property type="match status" value="1"/>
</dbReference>
<feature type="transmembrane region" description="Helical" evidence="10">
    <location>
        <begin position="293"/>
        <end position="311"/>
    </location>
</feature>
<comment type="subcellular location">
    <subcellularLocation>
        <location evidence="1">Membrane</location>
        <topology evidence="1">Multi-pass membrane protein</topology>
    </subcellularLocation>
</comment>
<keyword evidence="3 9" id="KW-0812">Transmembrane</keyword>
<keyword evidence="6 10" id="KW-0472">Membrane</keyword>
<evidence type="ECO:0000256" key="9">
    <source>
        <dbReference type="RuleBase" id="RU000688"/>
    </source>
</evidence>
<evidence type="ECO:0000256" key="3">
    <source>
        <dbReference type="ARBA" id="ARBA00022692"/>
    </source>
</evidence>
<comment type="similarity">
    <text evidence="2 9">Belongs to the G-protein coupled receptor 1 family.</text>
</comment>
<dbReference type="AlphaFoldDB" id="A0A0K0PUH3"/>
<evidence type="ECO:0000256" key="1">
    <source>
        <dbReference type="ARBA" id="ARBA00004141"/>
    </source>
</evidence>
<dbReference type="EMBL" id="KP293976">
    <property type="protein sequence ID" value="AKQ63030.1"/>
    <property type="molecule type" value="mRNA"/>
</dbReference>
<feature type="transmembrane region" description="Helical" evidence="10">
    <location>
        <begin position="237"/>
        <end position="259"/>
    </location>
</feature>
<dbReference type="SUPFAM" id="SSF81321">
    <property type="entry name" value="Family A G protein-coupled receptor-like"/>
    <property type="match status" value="1"/>
</dbReference>
<protein>
    <submittedName>
        <fullName evidence="12">Allatotropin receptor 2</fullName>
    </submittedName>
</protein>
<sequence length="416" mass="47727">MAVRNYSVDNPSVLEIDAMHPAYEDGDFGITETPPNATNCRNEYCVSDEEYLDMIKAYVFPSRFEWVLIVLYIQVFTIGLCGNLLVCFAVWRNQHMRTVTNYFIVNLAVADLLVIIICLPPTVLVDVSETWYMGAVMCKVVHYMQGVSVSVSVLTLSCISVERWYAICHPLTFRSTTTRVRSIIVVTWVVALVILIPELIVLDTSSKYENLTILLTVCRPTMLPFYNPMAYELFKMVALYFLPIILMSVTYGNIVICLWSNAIPCEPTTASSRPLHNNSRTTAEAQLIARRKAAKMLIAVVVMFGVCYLPVHLTNILRYAKLLPESENITFFPLVAHWLCYFNSAINPVIYNFMSARFRNEFKHACSCCTRVWCRDVRLRRRQGDSMYSYRYTNDMSQTEQMTLTTIRPDINHVDE</sequence>
<reference evidence="12" key="1">
    <citation type="journal article" date="2015" name="Cell Rep.">
        <title>Large-Scale Combinatorial Deorphanization of Platynereis Neuropeptide GPCRs.</title>
        <authorList>
            <person name="Bauknecht P.M."/>
            <person name="Jekely G."/>
        </authorList>
    </citation>
    <scope>NUCLEOTIDE SEQUENCE</scope>
</reference>
<keyword evidence="4 10" id="KW-1133">Transmembrane helix</keyword>
<dbReference type="InterPro" id="IPR000611">
    <property type="entry name" value="NPY_rcpt"/>
</dbReference>
<proteinExistence type="evidence at transcript level"/>
<dbReference type="PANTHER" id="PTHR45695:SF15">
    <property type="entry name" value="OPSIN RH2"/>
    <property type="match status" value="1"/>
</dbReference>
<dbReference type="PROSITE" id="PS50262">
    <property type="entry name" value="G_PROTEIN_RECEP_F1_2"/>
    <property type="match status" value="1"/>
</dbReference>
<keyword evidence="5 9" id="KW-0297">G-protein coupled receptor</keyword>
<evidence type="ECO:0000256" key="5">
    <source>
        <dbReference type="ARBA" id="ARBA00023040"/>
    </source>
</evidence>
<keyword evidence="8 9" id="KW-0807">Transducer</keyword>
<evidence type="ECO:0000259" key="11">
    <source>
        <dbReference type="PROSITE" id="PS50262"/>
    </source>
</evidence>
<dbReference type="PRINTS" id="PR01012">
    <property type="entry name" value="NRPEPTIDEYR"/>
</dbReference>
<dbReference type="PROSITE" id="PS00237">
    <property type="entry name" value="G_PROTEIN_RECEP_F1_1"/>
    <property type="match status" value="1"/>
</dbReference>
<feature type="transmembrane region" description="Helical" evidence="10">
    <location>
        <begin position="103"/>
        <end position="123"/>
    </location>
</feature>
<feature type="domain" description="G-protein coupled receptors family 1 profile" evidence="11">
    <location>
        <begin position="82"/>
        <end position="351"/>
    </location>
</feature>
<dbReference type="PANTHER" id="PTHR45695">
    <property type="entry name" value="LEUCOKININ RECEPTOR-RELATED"/>
    <property type="match status" value="1"/>
</dbReference>
<accession>A0A0K0PUH3</accession>
<dbReference type="PRINTS" id="PR00237">
    <property type="entry name" value="GPCRRHODOPSN"/>
</dbReference>
<dbReference type="FunFam" id="1.20.1070.10:FF:000291">
    <property type="entry name" value="Predicted protein"/>
    <property type="match status" value="1"/>
</dbReference>
<feature type="transmembrane region" description="Helical" evidence="10">
    <location>
        <begin position="66"/>
        <end position="91"/>
    </location>
</feature>
<evidence type="ECO:0000256" key="2">
    <source>
        <dbReference type="ARBA" id="ARBA00010663"/>
    </source>
</evidence>
<evidence type="ECO:0000256" key="10">
    <source>
        <dbReference type="SAM" id="Phobius"/>
    </source>
</evidence>
<dbReference type="InterPro" id="IPR017452">
    <property type="entry name" value="GPCR_Rhodpsn_7TM"/>
</dbReference>
<evidence type="ECO:0000256" key="6">
    <source>
        <dbReference type="ARBA" id="ARBA00023136"/>
    </source>
</evidence>
<feature type="transmembrane region" description="Helical" evidence="10">
    <location>
        <begin position="331"/>
        <end position="354"/>
    </location>
</feature>
<feature type="transmembrane region" description="Helical" evidence="10">
    <location>
        <begin position="182"/>
        <end position="202"/>
    </location>
</feature>
<dbReference type="InterPro" id="IPR000276">
    <property type="entry name" value="GPCR_Rhodpsn"/>
</dbReference>
<keyword evidence="7 9" id="KW-0675">Receptor</keyword>
<name>A0A0K0PUH3_PLADU</name>
<evidence type="ECO:0000256" key="4">
    <source>
        <dbReference type="ARBA" id="ARBA00022989"/>
    </source>
</evidence>
<dbReference type="GO" id="GO:0004983">
    <property type="term" value="F:neuropeptide Y receptor activity"/>
    <property type="evidence" value="ECO:0007669"/>
    <property type="project" value="InterPro"/>
</dbReference>
<dbReference type="Pfam" id="PF00001">
    <property type="entry name" value="7tm_1"/>
    <property type="match status" value="1"/>
</dbReference>
<feature type="transmembrane region" description="Helical" evidence="10">
    <location>
        <begin position="143"/>
        <end position="161"/>
    </location>
</feature>
<dbReference type="GO" id="GO:0005886">
    <property type="term" value="C:plasma membrane"/>
    <property type="evidence" value="ECO:0007669"/>
    <property type="project" value="TreeGrafter"/>
</dbReference>
<evidence type="ECO:0000256" key="7">
    <source>
        <dbReference type="ARBA" id="ARBA00023170"/>
    </source>
</evidence>
<organism evidence="12">
    <name type="scientific">Platynereis dumerilii</name>
    <name type="common">Dumeril's clam worm</name>
    <dbReference type="NCBI Taxonomy" id="6359"/>
    <lineage>
        <taxon>Eukaryota</taxon>
        <taxon>Metazoa</taxon>
        <taxon>Spiralia</taxon>
        <taxon>Lophotrochozoa</taxon>
        <taxon>Annelida</taxon>
        <taxon>Polychaeta</taxon>
        <taxon>Errantia</taxon>
        <taxon>Phyllodocida</taxon>
        <taxon>Nereididae</taxon>
        <taxon>Platynereis</taxon>
    </lineage>
</organism>